<protein>
    <submittedName>
        <fullName evidence="3">Uncharacterized protein</fullName>
    </submittedName>
</protein>
<dbReference type="WBParaSite" id="PDA_v2.g1355.t1">
    <property type="protein sequence ID" value="PDA_v2.g1355.t1"/>
    <property type="gene ID" value="PDA_v2.g1355"/>
</dbReference>
<evidence type="ECO:0000313" key="3">
    <source>
        <dbReference type="WBParaSite" id="PDA_v2.g1355.t1"/>
    </source>
</evidence>
<keyword evidence="2" id="KW-1185">Reference proteome</keyword>
<accession>A0A914P7Y3</accession>
<organism evidence="2 3">
    <name type="scientific">Panagrolaimus davidi</name>
    <dbReference type="NCBI Taxonomy" id="227884"/>
    <lineage>
        <taxon>Eukaryota</taxon>
        <taxon>Metazoa</taxon>
        <taxon>Ecdysozoa</taxon>
        <taxon>Nematoda</taxon>
        <taxon>Chromadorea</taxon>
        <taxon>Rhabditida</taxon>
        <taxon>Tylenchina</taxon>
        <taxon>Panagrolaimomorpha</taxon>
        <taxon>Panagrolaimoidea</taxon>
        <taxon>Panagrolaimidae</taxon>
        <taxon>Panagrolaimus</taxon>
    </lineage>
</organism>
<feature type="region of interest" description="Disordered" evidence="1">
    <location>
        <begin position="80"/>
        <end position="99"/>
    </location>
</feature>
<evidence type="ECO:0000256" key="1">
    <source>
        <dbReference type="SAM" id="MobiDB-lite"/>
    </source>
</evidence>
<sequence>MSRSLPKFIMDDNSWAYSFVKPFTNAGVLKHAEALYNEEFEILSVRFPDNDAIPYNNEPYGFGEALISLIPRTTPQTTLAIMPQSVPPGDINTQPGTKI</sequence>
<proteinExistence type="predicted"/>
<dbReference type="Proteomes" id="UP000887578">
    <property type="component" value="Unplaced"/>
</dbReference>
<reference evidence="3" key="1">
    <citation type="submission" date="2022-11" db="UniProtKB">
        <authorList>
            <consortium name="WormBaseParasite"/>
        </authorList>
    </citation>
    <scope>IDENTIFICATION</scope>
</reference>
<evidence type="ECO:0000313" key="2">
    <source>
        <dbReference type="Proteomes" id="UP000887578"/>
    </source>
</evidence>
<name>A0A914P7Y3_9BILA</name>
<dbReference type="AlphaFoldDB" id="A0A914P7Y3"/>